<dbReference type="SUPFAM" id="SSF54529">
    <property type="entry name" value="Mitochondrial glycoprotein MAM33-like"/>
    <property type="match status" value="1"/>
</dbReference>
<protein>
    <submittedName>
        <fullName evidence="1">Mitochondrial glycoprotein</fullName>
    </submittedName>
</protein>
<dbReference type="Pfam" id="PF02330">
    <property type="entry name" value="MAM33"/>
    <property type="match status" value="2"/>
</dbReference>
<keyword evidence="2" id="KW-1185">Reference proteome</keyword>
<evidence type="ECO:0000313" key="2">
    <source>
        <dbReference type="Proteomes" id="UP001370490"/>
    </source>
</evidence>
<dbReference type="AlphaFoldDB" id="A0AAN8V9S4"/>
<comment type="caution">
    <text evidence="1">The sequence shown here is derived from an EMBL/GenBank/DDBJ whole genome shotgun (WGS) entry which is preliminary data.</text>
</comment>
<name>A0AAN8V9S4_9MAGN</name>
<dbReference type="PANTHER" id="PTHR10826:SF14">
    <property type="entry name" value="MITOCHONDRIAL GLYCOPROTEIN FAMILY PROTEIN"/>
    <property type="match status" value="1"/>
</dbReference>
<sequence length="267" mass="31158">MARFIQASKRSLFSLTHKTLIQLFHYQDQNRHVLQSYVKPTSNFILQTRNHTSVAHKSPCESNILRIIDNEIEYQSEYAPPTQSGAKYNSFAIDRREGQQFITLSGKFGENEEIKIEATMFDGSEVIPRVGDDDHGEDLRLHISLIVNVSKEEDGKLKVMEFLCSAWPDGLEIQKVYTMQEGLVAAPYMGPNFRFFLLVTDCVVTLCLQFLNYFRRLHKELQNALHGFLDARGVNSEFCMFFHQYMMNKDRIEFIHWLEKIKNFVEK</sequence>
<dbReference type="Proteomes" id="UP001370490">
    <property type="component" value="Unassembled WGS sequence"/>
</dbReference>
<dbReference type="InterPro" id="IPR003428">
    <property type="entry name" value="MAM33"/>
</dbReference>
<organism evidence="1 2">
    <name type="scientific">Dillenia turbinata</name>
    <dbReference type="NCBI Taxonomy" id="194707"/>
    <lineage>
        <taxon>Eukaryota</taxon>
        <taxon>Viridiplantae</taxon>
        <taxon>Streptophyta</taxon>
        <taxon>Embryophyta</taxon>
        <taxon>Tracheophyta</taxon>
        <taxon>Spermatophyta</taxon>
        <taxon>Magnoliopsida</taxon>
        <taxon>eudicotyledons</taxon>
        <taxon>Gunneridae</taxon>
        <taxon>Pentapetalae</taxon>
        <taxon>Dilleniales</taxon>
        <taxon>Dilleniaceae</taxon>
        <taxon>Dillenia</taxon>
    </lineage>
</organism>
<accession>A0AAN8V9S4</accession>
<dbReference type="Gene3D" id="3.10.280.10">
    <property type="entry name" value="Mitochondrial glycoprotein"/>
    <property type="match status" value="1"/>
</dbReference>
<dbReference type="EMBL" id="JBAMMX010000014">
    <property type="protein sequence ID" value="KAK6927604.1"/>
    <property type="molecule type" value="Genomic_DNA"/>
</dbReference>
<gene>
    <name evidence="1" type="ORF">RJ641_006195</name>
</gene>
<proteinExistence type="predicted"/>
<reference evidence="1 2" key="1">
    <citation type="submission" date="2023-12" db="EMBL/GenBank/DDBJ databases">
        <title>A high-quality genome assembly for Dillenia turbinata (Dilleniales).</title>
        <authorList>
            <person name="Chanderbali A."/>
        </authorList>
    </citation>
    <scope>NUCLEOTIDE SEQUENCE [LARGE SCALE GENOMIC DNA]</scope>
    <source>
        <strain evidence="1">LSX21</strain>
        <tissue evidence="1">Leaf</tissue>
    </source>
</reference>
<dbReference type="PANTHER" id="PTHR10826">
    <property type="entry name" value="COMPLEMENT COMPONENT 1"/>
    <property type="match status" value="1"/>
</dbReference>
<dbReference type="InterPro" id="IPR036561">
    <property type="entry name" value="MAM33_sf"/>
</dbReference>
<dbReference type="GO" id="GO:0005759">
    <property type="term" value="C:mitochondrial matrix"/>
    <property type="evidence" value="ECO:0007669"/>
    <property type="project" value="InterPro"/>
</dbReference>
<evidence type="ECO:0000313" key="1">
    <source>
        <dbReference type="EMBL" id="KAK6927604.1"/>
    </source>
</evidence>